<dbReference type="InterPro" id="IPR016187">
    <property type="entry name" value="CTDL_fold"/>
</dbReference>
<feature type="region of interest" description="Disordered" evidence="2">
    <location>
        <begin position="38"/>
        <end position="65"/>
    </location>
</feature>
<dbReference type="Proteomes" id="UP000677054">
    <property type="component" value="Unassembled WGS sequence"/>
</dbReference>
<proteinExistence type="predicted"/>
<dbReference type="EMBL" id="CAJPEV010006303">
    <property type="protein sequence ID" value="CAG0904026.1"/>
    <property type="molecule type" value="Genomic_DNA"/>
</dbReference>
<name>A0A7R9AH38_9CRUS</name>
<feature type="domain" description="Apple" evidence="4">
    <location>
        <begin position="185"/>
        <end position="275"/>
    </location>
</feature>
<dbReference type="InterPro" id="IPR003609">
    <property type="entry name" value="Pan_app"/>
</dbReference>
<dbReference type="SUPFAM" id="SSF56436">
    <property type="entry name" value="C-type lectin-like"/>
    <property type="match status" value="1"/>
</dbReference>
<dbReference type="Gene3D" id="1.10.10.10">
    <property type="entry name" value="Winged helix-like DNA-binding domain superfamily/Winged helix DNA-binding domain"/>
    <property type="match status" value="1"/>
</dbReference>
<dbReference type="PROSITE" id="PS50948">
    <property type="entry name" value="PAN"/>
    <property type="match status" value="1"/>
</dbReference>
<evidence type="ECO:0008006" key="7">
    <source>
        <dbReference type="Google" id="ProtNLM"/>
    </source>
</evidence>
<evidence type="ECO:0000256" key="1">
    <source>
        <dbReference type="ARBA" id="ARBA00004123"/>
    </source>
</evidence>
<reference evidence="5" key="1">
    <citation type="submission" date="2020-11" db="EMBL/GenBank/DDBJ databases">
        <authorList>
            <person name="Tran Van P."/>
        </authorList>
    </citation>
    <scope>NUCLEOTIDE SEQUENCE</scope>
</reference>
<dbReference type="AlphaFoldDB" id="A0A7R9AH38"/>
<dbReference type="PROSITE" id="PS50041">
    <property type="entry name" value="C_TYPE_LECTIN_2"/>
    <property type="match status" value="1"/>
</dbReference>
<dbReference type="SUPFAM" id="SSF46689">
    <property type="entry name" value="Homeodomain-like"/>
    <property type="match status" value="1"/>
</dbReference>
<evidence type="ECO:0000256" key="2">
    <source>
        <dbReference type="SAM" id="MobiDB-lite"/>
    </source>
</evidence>
<dbReference type="EMBL" id="LR905820">
    <property type="protein sequence ID" value="CAD7253659.1"/>
    <property type="molecule type" value="Genomic_DNA"/>
</dbReference>
<protein>
    <recommendedName>
        <fullName evidence="7">C-type lectin domain-containing protein</fullName>
    </recommendedName>
</protein>
<evidence type="ECO:0000259" key="4">
    <source>
        <dbReference type="PROSITE" id="PS50948"/>
    </source>
</evidence>
<evidence type="ECO:0000313" key="5">
    <source>
        <dbReference type="EMBL" id="CAD7253659.1"/>
    </source>
</evidence>
<keyword evidence="6" id="KW-1185">Reference proteome</keyword>
<dbReference type="GO" id="GO:0005634">
    <property type="term" value="C:nucleus"/>
    <property type="evidence" value="ECO:0007669"/>
    <property type="project" value="UniProtKB-SubCell"/>
</dbReference>
<evidence type="ECO:0000313" key="6">
    <source>
        <dbReference type="Proteomes" id="UP000677054"/>
    </source>
</evidence>
<comment type="subcellular location">
    <subcellularLocation>
        <location evidence="1">Nucleus</location>
    </subcellularLocation>
</comment>
<feature type="compositionally biased region" description="Basic and acidic residues" evidence="2">
    <location>
        <begin position="43"/>
        <end position="65"/>
    </location>
</feature>
<feature type="domain" description="C-type lectin" evidence="3">
    <location>
        <begin position="308"/>
        <end position="417"/>
    </location>
</feature>
<dbReference type="SMART" id="SM00034">
    <property type="entry name" value="CLECT"/>
    <property type="match status" value="1"/>
</dbReference>
<organism evidence="5">
    <name type="scientific">Darwinula stevensoni</name>
    <dbReference type="NCBI Taxonomy" id="69355"/>
    <lineage>
        <taxon>Eukaryota</taxon>
        <taxon>Metazoa</taxon>
        <taxon>Ecdysozoa</taxon>
        <taxon>Arthropoda</taxon>
        <taxon>Crustacea</taxon>
        <taxon>Oligostraca</taxon>
        <taxon>Ostracoda</taxon>
        <taxon>Podocopa</taxon>
        <taxon>Podocopida</taxon>
        <taxon>Darwinulocopina</taxon>
        <taxon>Darwinuloidea</taxon>
        <taxon>Darwinulidae</taxon>
        <taxon>Darwinula</taxon>
    </lineage>
</organism>
<sequence>MKPVSQQTRDSIASLVDHGLSTRRIAAQLGISYTTVSQVRSRVRPDASKSNDGRPSKLSAADKRKDIGMVTSGQVDTAVQATRQLKSSTSAECSAKTIYSKLYSLRFAASPDSSPFRSRCQQGDGKLPGRSALLPVSAKPSTVRPTKFRENSVVPSMLESGPTYAKPQLQSVVPPKLLSFLVVLCPLETALALDIRQTIFTVIDGVNATIANPLASITGWNAVACADACLRNANCRVFSLETRPSTTVCQLGSNVSAVSTNPAGMSASLFVDQNLIPPDYAFAMITTKIHFLKNLAASMNFPTGVAACQPDKANLVQDDKGVAWHNFLLQYATSKIGPTSNFWVGGNDLDGNHVYYWNDGTPVSGQTFWYPGQPSFNFNGIPEQCMELRWTLPWATSTFIDQWNDARCSDVKAVFCEFRLP</sequence>
<dbReference type="InterPro" id="IPR009057">
    <property type="entry name" value="Homeodomain-like_sf"/>
</dbReference>
<dbReference type="OrthoDB" id="2680205at2759"/>
<evidence type="ECO:0000259" key="3">
    <source>
        <dbReference type="PROSITE" id="PS50041"/>
    </source>
</evidence>
<dbReference type="Gene3D" id="3.10.100.10">
    <property type="entry name" value="Mannose-Binding Protein A, subunit A"/>
    <property type="match status" value="1"/>
</dbReference>
<dbReference type="InterPro" id="IPR016186">
    <property type="entry name" value="C-type_lectin-like/link_sf"/>
</dbReference>
<dbReference type="Pfam" id="PF00059">
    <property type="entry name" value="Lectin_C"/>
    <property type="match status" value="1"/>
</dbReference>
<dbReference type="CDD" id="cd00037">
    <property type="entry name" value="CLECT"/>
    <property type="match status" value="1"/>
</dbReference>
<dbReference type="InterPro" id="IPR001304">
    <property type="entry name" value="C-type_lectin-like"/>
</dbReference>
<accession>A0A7R9AH38</accession>
<gene>
    <name evidence="5" type="ORF">DSTB1V02_LOCUS13407</name>
</gene>
<dbReference type="InterPro" id="IPR036388">
    <property type="entry name" value="WH-like_DNA-bd_sf"/>
</dbReference>